<dbReference type="OrthoDB" id="2796951at2759"/>
<comment type="caution">
    <text evidence="4">The sequence shown here is derived from an EMBL/GenBank/DDBJ whole genome shotgun (WGS) entry which is preliminary data.</text>
</comment>
<keyword evidence="1" id="KW-0812">Transmembrane</keyword>
<name>A0A9P3LC01_9APHY</name>
<dbReference type="PANTHER" id="PTHR36183:SF2">
    <property type="entry name" value="BETA-GLUCURONIDASE C-TERMINAL DOMAIN-CONTAINING PROTEIN"/>
    <property type="match status" value="1"/>
</dbReference>
<dbReference type="Gene3D" id="3.20.20.80">
    <property type="entry name" value="Glycosidases"/>
    <property type="match status" value="1"/>
</dbReference>
<dbReference type="InterPro" id="IPR017853">
    <property type="entry name" value="GH"/>
</dbReference>
<organism evidence="4 5">
    <name type="scientific">Phanerochaete sordida</name>
    <dbReference type="NCBI Taxonomy" id="48140"/>
    <lineage>
        <taxon>Eukaryota</taxon>
        <taxon>Fungi</taxon>
        <taxon>Dikarya</taxon>
        <taxon>Basidiomycota</taxon>
        <taxon>Agaricomycotina</taxon>
        <taxon>Agaricomycetes</taxon>
        <taxon>Polyporales</taxon>
        <taxon>Phanerochaetaceae</taxon>
        <taxon>Phanerochaete</taxon>
    </lineage>
</organism>
<dbReference type="SUPFAM" id="SSF51445">
    <property type="entry name" value="(Trans)glycosidases"/>
    <property type="match status" value="1"/>
</dbReference>
<evidence type="ECO:0000313" key="5">
    <source>
        <dbReference type="Proteomes" id="UP000703269"/>
    </source>
</evidence>
<feature type="domain" description="Beta-glucuronidase C-terminal" evidence="3">
    <location>
        <begin position="473"/>
        <end position="577"/>
    </location>
</feature>
<keyword evidence="1" id="KW-1133">Transmembrane helix</keyword>
<gene>
    <name evidence="4" type="ORF">PsYK624_051560</name>
</gene>
<dbReference type="PANTHER" id="PTHR36183">
    <property type="entry name" value="BETA-GLUCURONIDASE"/>
    <property type="match status" value="1"/>
</dbReference>
<evidence type="ECO:0000259" key="3">
    <source>
        <dbReference type="Pfam" id="PF16862"/>
    </source>
</evidence>
<dbReference type="Pfam" id="PF16862">
    <property type="entry name" value="Glyco_hydro_79C"/>
    <property type="match status" value="1"/>
</dbReference>
<feature type="signal peptide" evidence="2">
    <location>
        <begin position="1"/>
        <end position="20"/>
    </location>
</feature>
<keyword evidence="5" id="KW-1185">Reference proteome</keyword>
<keyword evidence="2" id="KW-0732">Signal</keyword>
<protein>
    <submittedName>
        <fullName evidence="4">Glycoside hydrolase family 79 protein</fullName>
    </submittedName>
</protein>
<accession>A0A9P3LC01</accession>
<dbReference type="AlphaFoldDB" id="A0A9P3LC01"/>
<dbReference type="InterPro" id="IPR052974">
    <property type="entry name" value="GH79_Enzymes"/>
</dbReference>
<evidence type="ECO:0000256" key="2">
    <source>
        <dbReference type="SAM" id="SignalP"/>
    </source>
</evidence>
<proteinExistence type="predicted"/>
<dbReference type="GO" id="GO:0016787">
    <property type="term" value="F:hydrolase activity"/>
    <property type="evidence" value="ECO:0007669"/>
    <property type="project" value="UniProtKB-KW"/>
</dbReference>
<evidence type="ECO:0000256" key="1">
    <source>
        <dbReference type="SAM" id="Phobius"/>
    </source>
</evidence>
<dbReference type="InterPro" id="IPR031728">
    <property type="entry name" value="GlcAase_C"/>
</dbReference>
<keyword evidence="4" id="KW-0378">Hydrolase</keyword>
<feature type="transmembrane region" description="Helical" evidence="1">
    <location>
        <begin position="638"/>
        <end position="663"/>
    </location>
</feature>
<sequence length="667" mass="69588">MRPWHSALALALLCLPRAHAQVTVYGLNGAQQPLVDGTAGASQSTAAPAVAYTAVPAYNNVQLQAPPVPQPPPPTQFAVGVQQSAADVVGLSIQQQGGFYGFSIEFSVVNQVVGINATFINVAFLNLMAIVAQRAGRVVIRVGGNSQETATLVDSLPDGKAIEKDKANTTNPTQTPTLIFTPEILYMMANVSSLLPVKWYLGIPFNDTTNLRLGIAEAGEAILGDNLLGFQLGNEPDLYATHKARALTYSQQDYFNEFGTVVQAIANDAQIPTRNNLVAPSVNSGPWSPESVWDTGFVGAYSGALGALAVEHYPNDNCAAAFPDAGFGPPQDPQTVFPNYLNHTSGISVIAPYLNSTAFAQQNGKPFLMFETNTASCGGFPGISDAFGAALWAVDFGMQMAYSNFSGALLHVGGEDDTYNPFTPPPTNMSNVYQWTIGPVFYSAVVLAEAFGTSGSAQIVDLQANGDNIYTPGYAIYEQGQLSKVALFNYVTDNTGASTYTASIGFNGGTVPQQVSVKYLLAPSVAEKTNITWAGQTLSGVFQSDGRFRGDESIQTVQCDQTGGTCNIQVPAPGFALVFLTSGALAEVEPTSTATFSTTALTKTVNTATVDQSVLATSNGHSGVDRGQLDSTSKGSNAAAAGLVPGACTLAAAVLAGMLAVGITAQT</sequence>
<keyword evidence="1" id="KW-0472">Membrane</keyword>
<dbReference type="Proteomes" id="UP000703269">
    <property type="component" value="Unassembled WGS sequence"/>
</dbReference>
<reference evidence="4 5" key="1">
    <citation type="submission" date="2021-08" db="EMBL/GenBank/DDBJ databases">
        <title>Draft Genome Sequence of Phanerochaete sordida strain YK-624.</title>
        <authorList>
            <person name="Mori T."/>
            <person name="Dohra H."/>
            <person name="Suzuki T."/>
            <person name="Kawagishi H."/>
            <person name="Hirai H."/>
        </authorList>
    </citation>
    <scope>NUCLEOTIDE SEQUENCE [LARGE SCALE GENOMIC DNA]</scope>
    <source>
        <strain evidence="4 5">YK-624</strain>
    </source>
</reference>
<evidence type="ECO:0000313" key="4">
    <source>
        <dbReference type="EMBL" id="GJE89064.1"/>
    </source>
</evidence>
<dbReference type="EMBL" id="BPQB01000011">
    <property type="protein sequence ID" value="GJE89064.1"/>
    <property type="molecule type" value="Genomic_DNA"/>
</dbReference>
<feature type="chain" id="PRO_5040325193" evidence="2">
    <location>
        <begin position="21"/>
        <end position="667"/>
    </location>
</feature>